<dbReference type="SUPFAM" id="SSF55729">
    <property type="entry name" value="Acyl-CoA N-acyltransferases (Nat)"/>
    <property type="match status" value="1"/>
</dbReference>
<proteinExistence type="predicted"/>
<dbReference type="InterPro" id="IPR050832">
    <property type="entry name" value="Bact_Acetyltransf"/>
</dbReference>
<reference evidence="4 5" key="1">
    <citation type="submission" date="2019-06" db="EMBL/GenBank/DDBJ databases">
        <title>Sequencing the genomes of 1000 actinobacteria strains.</title>
        <authorList>
            <person name="Klenk H.-P."/>
        </authorList>
    </citation>
    <scope>NUCLEOTIDE SEQUENCE [LARGE SCALE GENOMIC DNA]</scope>
    <source>
        <strain evidence="4 5">DSM 45015</strain>
    </source>
</reference>
<accession>A0A543NKT2</accession>
<dbReference type="PANTHER" id="PTHR43877">
    <property type="entry name" value="AMINOALKYLPHOSPHONATE N-ACETYLTRANSFERASE-RELATED-RELATED"/>
    <property type="match status" value="1"/>
</dbReference>
<gene>
    <name evidence="4" type="ORF">FHX37_2377</name>
</gene>
<name>A0A543NKT2_9ACTN</name>
<keyword evidence="2" id="KW-0012">Acyltransferase</keyword>
<dbReference type="GO" id="GO:0016747">
    <property type="term" value="F:acyltransferase activity, transferring groups other than amino-acyl groups"/>
    <property type="evidence" value="ECO:0007669"/>
    <property type="project" value="InterPro"/>
</dbReference>
<evidence type="ECO:0000256" key="1">
    <source>
        <dbReference type="ARBA" id="ARBA00022679"/>
    </source>
</evidence>
<organism evidence="4 5">
    <name type="scientific">Haloactinospora alba</name>
    <dbReference type="NCBI Taxonomy" id="405555"/>
    <lineage>
        <taxon>Bacteria</taxon>
        <taxon>Bacillati</taxon>
        <taxon>Actinomycetota</taxon>
        <taxon>Actinomycetes</taxon>
        <taxon>Streptosporangiales</taxon>
        <taxon>Nocardiopsidaceae</taxon>
        <taxon>Haloactinospora</taxon>
    </lineage>
</organism>
<feature type="domain" description="N-acetyltransferase" evidence="3">
    <location>
        <begin position="105"/>
        <end position="264"/>
    </location>
</feature>
<keyword evidence="5" id="KW-1185">Reference proteome</keyword>
<evidence type="ECO:0000259" key="3">
    <source>
        <dbReference type="PROSITE" id="PS51186"/>
    </source>
</evidence>
<dbReference type="PROSITE" id="PS51186">
    <property type="entry name" value="GNAT"/>
    <property type="match status" value="1"/>
</dbReference>
<protein>
    <submittedName>
        <fullName evidence="4">Acetyltransferase (GNAT) family protein</fullName>
    </submittedName>
</protein>
<keyword evidence="1 4" id="KW-0808">Transferase</keyword>
<dbReference type="CDD" id="cd04301">
    <property type="entry name" value="NAT_SF"/>
    <property type="match status" value="1"/>
</dbReference>
<comment type="caution">
    <text evidence="4">The sequence shown here is derived from an EMBL/GenBank/DDBJ whole genome shotgun (WGS) entry which is preliminary data.</text>
</comment>
<dbReference type="Proteomes" id="UP000317422">
    <property type="component" value="Unassembled WGS sequence"/>
</dbReference>
<dbReference type="EMBL" id="VFQC01000001">
    <property type="protein sequence ID" value="TQN32420.1"/>
    <property type="molecule type" value="Genomic_DNA"/>
</dbReference>
<dbReference type="InterPro" id="IPR000182">
    <property type="entry name" value="GNAT_dom"/>
</dbReference>
<sequence length="264" mass="28205">MVGFQALGARTRRLPASRCLRNSHAPSAGECNLVTHITETTPAGLARELAEAGTWLGDRDSRIQVGPASAAAEPALLLAGWRYRSTELALVLTGPAPPLPPASVTLTAAATRDDWEQLGRLLRMDHEEEAATEGRVPVPPAHTRQKLASLRAKAPAARYWIARSAGTPCGFVASWPGHGDMGMVEDLFVHPDHRRRGIATRMLGHAVADARNRAGTPPEGPFPVLIRAAADDEPKHLYHRLGFEPAAVLRSYQGPTGDGPATAE</sequence>
<evidence type="ECO:0000313" key="5">
    <source>
        <dbReference type="Proteomes" id="UP000317422"/>
    </source>
</evidence>
<dbReference type="InterPro" id="IPR016181">
    <property type="entry name" value="Acyl_CoA_acyltransferase"/>
</dbReference>
<evidence type="ECO:0000256" key="2">
    <source>
        <dbReference type="ARBA" id="ARBA00023315"/>
    </source>
</evidence>
<dbReference type="Gene3D" id="3.40.630.30">
    <property type="match status" value="1"/>
</dbReference>
<dbReference type="AlphaFoldDB" id="A0A543NKT2"/>
<dbReference type="Pfam" id="PF13508">
    <property type="entry name" value="Acetyltransf_7"/>
    <property type="match status" value="1"/>
</dbReference>
<evidence type="ECO:0000313" key="4">
    <source>
        <dbReference type="EMBL" id="TQN32420.1"/>
    </source>
</evidence>